<evidence type="ECO:0000313" key="3">
    <source>
        <dbReference type="EMBL" id="EDP97612.1"/>
    </source>
</evidence>
<keyword evidence="2" id="KW-0732">Signal</keyword>
<protein>
    <recommendedName>
        <fullName evidence="5">DUF4890 domain-containing protein</fullName>
    </recommendedName>
</protein>
<feature type="region of interest" description="Disordered" evidence="1">
    <location>
        <begin position="131"/>
        <end position="154"/>
    </location>
</feature>
<feature type="compositionally biased region" description="Basic residues" evidence="1">
    <location>
        <begin position="136"/>
        <end position="154"/>
    </location>
</feature>
<dbReference type="STRING" id="391587.KAOT1_20657"/>
<feature type="chain" id="PRO_5002734127" description="DUF4890 domain-containing protein" evidence="2">
    <location>
        <begin position="19"/>
        <end position="154"/>
    </location>
</feature>
<feature type="signal peptide" evidence="2">
    <location>
        <begin position="1"/>
        <end position="18"/>
    </location>
</feature>
<accession>A9DM16</accession>
<evidence type="ECO:0008006" key="5">
    <source>
        <dbReference type="Google" id="ProtNLM"/>
    </source>
</evidence>
<dbReference type="eggNOG" id="ENOG5032Y0C">
    <property type="taxonomic scope" value="Bacteria"/>
</dbReference>
<organism evidence="3 4">
    <name type="scientific">Kordia algicida OT-1</name>
    <dbReference type="NCBI Taxonomy" id="391587"/>
    <lineage>
        <taxon>Bacteria</taxon>
        <taxon>Pseudomonadati</taxon>
        <taxon>Bacteroidota</taxon>
        <taxon>Flavobacteriia</taxon>
        <taxon>Flavobacteriales</taxon>
        <taxon>Flavobacteriaceae</taxon>
        <taxon>Kordia</taxon>
    </lineage>
</organism>
<reference evidence="3 4" key="1">
    <citation type="journal article" date="2011" name="J. Bacteriol.">
        <title>Genome sequence of the algicidal bacterium Kordia algicida OT-1.</title>
        <authorList>
            <person name="Lee H.S."/>
            <person name="Kang S.G."/>
            <person name="Kwon K.K."/>
            <person name="Lee J.H."/>
            <person name="Kim S.J."/>
        </authorList>
    </citation>
    <scope>NUCLEOTIDE SEQUENCE [LARGE SCALE GENOMIC DNA]</scope>
    <source>
        <strain evidence="3 4">OT-1</strain>
    </source>
</reference>
<comment type="caution">
    <text evidence="3">The sequence shown here is derived from an EMBL/GenBank/DDBJ whole genome shotgun (WGS) entry which is preliminary data.</text>
</comment>
<dbReference type="HOGENOM" id="CLU_123788_1_0_10"/>
<dbReference type="OrthoDB" id="956918at2"/>
<dbReference type="Proteomes" id="UP000002945">
    <property type="component" value="Unassembled WGS sequence"/>
</dbReference>
<evidence type="ECO:0000313" key="4">
    <source>
        <dbReference type="Proteomes" id="UP000002945"/>
    </source>
</evidence>
<gene>
    <name evidence="3" type="ORF">KAOT1_20657</name>
</gene>
<name>A9DM16_9FLAO</name>
<sequence length="154" mass="18043">MKKIIYALAILCTLNAVAQEGHDRKDRKERKEMKKDFMQDLTPEQQATLQTKKLTLALDLSDNQQQQILALNTEVAKTRKAKREAHKAKKEKGEKPTAEERYQMLNERMDAKIAYKKSMKKILSTEQYERWEKMQARRGKGKKGKKGKHKGRKQ</sequence>
<evidence type="ECO:0000256" key="1">
    <source>
        <dbReference type="SAM" id="MobiDB-lite"/>
    </source>
</evidence>
<dbReference type="AlphaFoldDB" id="A9DM16"/>
<dbReference type="RefSeq" id="WP_007096660.1">
    <property type="nucleotide sequence ID" value="NZ_CP142125.1"/>
</dbReference>
<dbReference type="EMBL" id="ABIB01000002">
    <property type="protein sequence ID" value="EDP97612.1"/>
    <property type="molecule type" value="Genomic_DNA"/>
</dbReference>
<evidence type="ECO:0000256" key="2">
    <source>
        <dbReference type="SAM" id="SignalP"/>
    </source>
</evidence>
<proteinExistence type="predicted"/>
<keyword evidence="4" id="KW-1185">Reference proteome</keyword>